<name>A0A9B2JLL5_BOMTE</name>
<dbReference type="RefSeq" id="XP_012164034.1">
    <property type="nucleotide sequence ID" value="XM_012308644.2"/>
</dbReference>
<keyword evidence="2" id="KW-1185">Reference proteome</keyword>
<feature type="compositionally biased region" description="Polar residues" evidence="1">
    <location>
        <begin position="142"/>
        <end position="160"/>
    </location>
</feature>
<dbReference type="OrthoDB" id="7617178at2759"/>
<accession>A0A9B2JLL5</accession>
<gene>
    <name evidence="3 4 5" type="primary">LOC100647020</name>
</gene>
<evidence type="ECO:0000313" key="4">
    <source>
        <dbReference type="RefSeq" id="XP_012164034.1"/>
    </source>
</evidence>
<proteinExistence type="predicted"/>
<feature type="compositionally biased region" description="Polar residues" evidence="1">
    <location>
        <begin position="64"/>
        <end position="76"/>
    </location>
</feature>
<dbReference type="GeneID" id="100647020"/>
<organism evidence="2 4">
    <name type="scientific">Bombus terrestris</name>
    <name type="common">Buff-tailed bumblebee</name>
    <name type="synonym">Apis terrestris</name>
    <dbReference type="NCBI Taxonomy" id="30195"/>
    <lineage>
        <taxon>Eukaryota</taxon>
        <taxon>Metazoa</taxon>
        <taxon>Ecdysozoa</taxon>
        <taxon>Arthropoda</taxon>
        <taxon>Hexapoda</taxon>
        <taxon>Insecta</taxon>
        <taxon>Pterygota</taxon>
        <taxon>Neoptera</taxon>
        <taxon>Endopterygota</taxon>
        <taxon>Hymenoptera</taxon>
        <taxon>Apocrita</taxon>
        <taxon>Aculeata</taxon>
        <taxon>Apoidea</taxon>
        <taxon>Anthophila</taxon>
        <taxon>Apidae</taxon>
        <taxon>Bombus</taxon>
        <taxon>Bombus</taxon>
    </lineage>
</organism>
<evidence type="ECO:0000313" key="3">
    <source>
        <dbReference type="RefSeq" id="XP_012164032.1"/>
    </source>
</evidence>
<protein>
    <submittedName>
        <fullName evidence="3 4">Myb-like protein V isoform X1</fullName>
    </submittedName>
</protein>
<feature type="compositionally biased region" description="Basic and acidic residues" evidence="1">
    <location>
        <begin position="1"/>
        <end position="15"/>
    </location>
</feature>
<reference evidence="3 4" key="1">
    <citation type="submission" date="2025-04" db="UniProtKB">
        <authorList>
            <consortium name="RefSeq"/>
        </authorList>
    </citation>
    <scope>IDENTIFICATION</scope>
</reference>
<dbReference type="Proteomes" id="UP000835206">
    <property type="component" value="Chromosome 5"/>
</dbReference>
<dbReference type="RefSeq" id="XP_048262180.1">
    <property type="nucleotide sequence ID" value="XM_048406223.1"/>
</dbReference>
<dbReference type="KEGG" id="bter:100647020"/>
<evidence type="ECO:0000313" key="5">
    <source>
        <dbReference type="RefSeq" id="XP_048262180.1"/>
    </source>
</evidence>
<feature type="region of interest" description="Disordered" evidence="1">
    <location>
        <begin position="117"/>
        <end position="160"/>
    </location>
</feature>
<sequence>MAEKVTKNQKLHEQSMKTAVQSQLAKIKKEEEEELWISGEELYTEGSSDEEEYEAQLRSRRKINSNQSSRTSSANPSVERRCHSPVPSEIKSKSDHSMGACKDNITENQFMLKFVSQYDKTSSKDSSRTPPMESPRSDRLPTTETSMSSVTKDFSELSTTEDQIENMEISWKANKGTFVLPNSSDDIKKETNKC</sequence>
<feature type="region of interest" description="Disordered" evidence="1">
    <location>
        <begin position="38"/>
        <end position="102"/>
    </location>
</feature>
<dbReference type="AlphaFoldDB" id="A0A9B2JLL5"/>
<feature type="region of interest" description="Disordered" evidence="1">
    <location>
        <begin position="1"/>
        <end position="22"/>
    </location>
</feature>
<evidence type="ECO:0000313" key="2">
    <source>
        <dbReference type="Proteomes" id="UP000835206"/>
    </source>
</evidence>
<evidence type="ECO:0000256" key="1">
    <source>
        <dbReference type="SAM" id="MobiDB-lite"/>
    </source>
</evidence>
<dbReference type="RefSeq" id="XP_012164032.1">
    <property type="nucleotide sequence ID" value="XM_012308642.2"/>
</dbReference>